<protein>
    <recommendedName>
        <fullName evidence="1">SnoaL-like domain-containing protein</fullName>
    </recommendedName>
</protein>
<evidence type="ECO:0000259" key="1">
    <source>
        <dbReference type="Pfam" id="PF13577"/>
    </source>
</evidence>
<dbReference type="InterPro" id="IPR037401">
    <property type="entry name" value="SnoaL-like"/>
</dbReference>
<dbReference type="AlphaFoldDB" id="A0A841J745"/>
<feature type="domain" description="SnoaL-like" evidence="1">
    <location>
        <begin position="11"/>
        <end position="132"/>
    </location>
</feature>
<reference evidence="2 3" key="1">
    <citation type="submission" date="2020-08" db="EMBL/GenBank/DDBJ databases">
        <title>Genomic Encyclopedia of Type Strains, Phase IV (KMG-IV): sequencing the most valuable type-strain genomes for metagenomic binning, comparative biology and taxonomic classification.</title>
        <authorList>
            <person name="Goeker M."/>
        </authorList>
    </citation>
    <scope>NUCLEOTIDE SEQUENCE [LARGE SCALE GENOMIC DNA]</scope>
    <source>
        <strain evidence="2 3">DSM 102255</strain>
    </source>
</reference>
<dbReference type="SUPFAM" id="SSF54427">
    <property type="entry name" value="NTF2-like"/>
    <property type="match status" value="1"/>
</dbReference>
<name>A0A841J745_9SPHN</name>
<evidence type="ECO:0000313" key="2">
    <source>
        <dbReference type="EMBL" id="MBB6125356.1"/>
    </source>
</evidence>
<organism evidence="2 3">
    <name type="scientific">Sphingobium subterraneum</name>
    <dbReference type="NCBI Taxonomy" id="627688"/>
    <lineage>
        <taxon>Bacteria</taxon>
        <taxon>Pseudomonadati</taxon>
        <taxon>Pseudomonadota</taxon>
        <taxon>Alphaproteobacteria</taxon>
        <taxon>Sphingomonadales</taxon>
        <taxon>Sphingomonadaceae</taxon>
        <taxon>Sphingobium</taxon>
    </lineage>
</organism>
<evidence type="ECO:0000313" key="3">
    <source>
        <dbReference type="Proteomes" id="UP000552700"/>
    </source>
</evidence>
<sequence>MRHEDITITMEELLDREKIRHNLARYSRGMDRQDADLIASTYWPDGWDDHGMIEASGRGFADSMKPMWPTLKMGHMLGQSCMEIDGNLANVETYFLAWHRMGEEPDLKDVFLGGRYEDRLEKRGEVWKFIHRVAVYDWATNPADSPPWDDSVFPFAAMPSRAYGETQDDYSWELFSKAPSRKGADYPKGKRGHLGV</sequence>
<dbReference type="RefSeq" id="WP_184081649.1">
    <property type="nucleotide sequence ID" value="NZ_JACIJP010000006.1"/>
</dbReference>
<gene>
    <name evidence="2" type="ORF">FHS92_003117</name>
</gene>
<dbReference type="InterPro" id="IPR032710">
    <property type="entry name" value="NTF2-like_dom_sf"/>
</dbReference>
<dbReference type="Pfam" id="PF13577">
    <property type="entry name" value="SnoaL_4"/>
    <property type="match status" value="1"/>
</dbReference>
<dbReference type="EMBL" id="JACIJP010000006">
    <property type="protein sequence ID" value="MBB6125356.1"/>
    <property type="molecule type" value="Genomic_DNA"/>
</dbReference>
<comment type="caution">
    <text evidence="2">The sequence shown here is derived from an EMBL/GenBank/DDBJ whole genome shotgun (WGS) entry which is preliminary data.</text>
</comment>
<keyword evidence="3" id="KW-1185">Reference proteome</keyword>
<dbReference type="Gene3D" id="3.10.450.50">
    <property type="match status" value="1"/>
</dbReference>
<dbReference type="Proteomes" id="UP000552700">
    <property type="component" value="Unassembled WGS sequence"/>
</dbReference>
<proteinExistence type="predicted"/>
<accession>A0A841J745</accession>